<feature type="region of interest" description="Disordered" evidence="1">
    <location>
        <begin position="422"/>
        <end position="443"/>
    </location>
</feature>
<dbReference type="PANTHER" id="PTHR21726">
    <property type="entry name" value="PHOSPHATIDYLINOSITOL N-ACETYLGLUCOSAMINYLTRANSFERASE SUBUNIT P DOWN SYNDROME CRITICAL REGION PROTEIN 5 -RELATED"/>
    <property type="match status" value="1"/>
</dbReference>
<feature type="domain" description="DUF3741" evidence="3">
    <location>
        <begin position="166"/>
        <end position="194"/>
    </location>
</feature>
<evidence type="ECO:0000259" key="3">
    <source>
        <dbReference type="Pfam" id="PF14383"/>
    </source>
</evidence>
<organism evidence="4 5">
    <name type="scientific">Panicum virgatum</name>
    <name type="common">Blackwell switchgrass</name>
    <dbReference type="NCBI Taxonomy" id="38727"/>
    <lineage>
        <taxon>Eukaryota</taxon>
        <taxon>Viridiplantae</taxon>
        <taxon>Streptophyta</taxon>
        <taxon>Embryophyta</taxon>
        <taxon>Tracheophyta</taxon>
        <taxon>Spermatophyta</taxon>
        <taxon>Magnoliopsida</taxon>
        <taxon>Liliopsida</taxon>
        <taxon>Poales</taxon>
        <taxon>Poaceae</taxon>
        <taxon>PACMAD clade</taxon>
        <taxon>Panicoideae</taxon>
        <taxon>Panicodae</taxon>
        <taxon>Paniceae</taxon>
        <taxon>Panicinae</taxon>
        <taxon>Panicum</taxon>
        <taxon>Panicum sect. Hiantes</taxon>
    </lineage>
</organism>
<dbReference type="EMBL" id="CM029042">
    <property type="protein sequence ID" value="KAG2617725.1"/>
    <property type="molecule type" value="Genomic_DNA"/>
</dbReference>
<dbReference type="Proteomes" id="UP000823388">
    <property type="component" value="Chromosome 3N"/>
</dbReference>
<dbReference type="Pfam" id="PF14383">
    <property type="entry name" value="VARLMGL"/>
    <property type="match status" value="1"/>
</dbReference>
<name>A0A8T0U7G1_PANVG</name>
<sequence length="994" mass="109866">MGSWDVTKAFSDPVKIQQVKKNWSICAEVRRHPRFKGRTCIPVQGERRIEFEFSCGRGDMKNGSGGASAPSAGGGSLAIAERQKPTPSCVAALFQMFARRKLFSSSSKKSKLLPSVRAQKFSPGRPASGGEKTAAAKMRPLLLDSADYSRSKVESNGTSHYPQPGQDRNCSENEMCAPGVVARLMGLSSMPTVNHLRPTKAADSTKLGDHWNSGPQDWSGTSRSIYTSPQKQQKTGQVLDDRRQDNGSQFNAPDTRPLWPRRHAHKVASPIKSPRSMSSRNKARLIEAAVKVLEPGLQSRTRRLSRRHAYLEYPCSSDDGVPGAAAVLHNLSDQFLRDVSDVDAQRLGAHNMEATSLHNSTSNKWIEEDTSRNTFLFRRSDQNVPCQIQPEGNGSSEKPAFEDRAKRTSNCAAVTNRNRDARKIHPRNRSRESACRGPLKQNNLKQNTLPAACREADPGYMVQRNQHRSREQNAINTAQDFVSLNKRMSDSKSLRSKRKELDRFGESRTNVENKNMTIKGRQSSSMHSDTSNKLKLKTVTVTPKSMEKDIIIAKGAGLVSEKPKSASQNCARSDFQRQSVPCNVSRGNKKSGIISSNFSSPVKVDATSLCGDNATRMGTVVQGSPVSACSKRHSRRDWQRGLVSREVLQGISSLEATESVFFNQDELKNRDIPGGRPASSLFEKKWAVRVTEESLSDALLHQRNSVDTVTYGFRDNSKRVQMCETRKKHEADAKCCSPSPSISRGSNKKTHTSTLQSTYADDAFVPCIPLKTAEAAFTDCHPTETCTPAASMQDATTESNPRCSEPNFGQHGAQPFELEVQDGKLKHPEEVTTTVELLLTNVRSSTRHKSKETSRTFLLRTIESALSTLTPGSKQDLNNTIKEAKEASSLRNLALDLVWDCLDSMCTQLCDSGYRSFTKLGLVCTEERLVAEVARCSDMAGWGLDELAVNEVEKAVEAGINSMQQEAFQIGAQIEQDLVQELVDEIGLDLFRCW</sequence>
<feature type="region of interest" description="Disordered" evidence="1">
    <location>
        <begin position="200"/>
        <end position="258"/>
    </location>
</feature>
<feature type="domain" description="DUF4378" evidence="2">
    <location>
        <begin position="880"/>
        <end position="985"/>
    </location>
</feature>
<feature type="region of interest" description="Disordered" evidence="1">
    <location>
        <begin position="149"/>
        <end position="173"/>
    </location>
</feature>
<gene>
    <name evidence="4" type="ORF">PVAP13_3NG183179</name>
</gene>
<evidence type="ECO:0000313" key="5">
    <source>
        <dbReference type="Proteomes" id="UP000823388"/>
    </source>
</evidence>
<dbReference type="InterPro" id="IPR025486">
    <property type="entry name" value="DUF4378"/>
</dbReference>
<evidence type="ECO:0000259" key="2">
    <source>
        <dbReference type="Pfam" id="PF14309"/>
    </source>
</evidence>
<dbReference type="Pfam" id="PF14309">
    <property type="entry name" value="DUF4378"/>
    <property type="match status" value="1"/>
</dbReference>
<feature type="compositionally biased region" description="Basic and acidic residues" evidence="1">
    <location>
        <begin position="422"/>
        <end position="434"/>
    </location>
</feature>
<protein>
    <recommendedName>
        <fullName evidence="6">DUF3741 domain-containing protein</fullName>
    </recommendedName>
</protein>
<feature type="compositionally biased region" description="Polar residues" evidence="1">
    <location>
        <begin position="213"/>
        <end position="236"/>
    </location>
</feature>
<keyword evidence="5" id="KW-1185">Reference proteome</keyword>
<accession>A0A8T0U7G1</accession>
<reference evidence="4" key="1">
    <citation type="submission" date="2020-05" db="EMBL/GenBank/DDBJ databases">
        <title>WGS assembly of Panicum virgatum.</title>
        <authorList>
            <person name="Lovell J.T."/>
            <person name="Jenkins J."/>
            <person name="Shu S."/>
            <person name="Juenger T.E."/>
            <person name="Schmutz J."/>
        </authorList>
    </citation>
    <scope>NUCLEOTIDE SEQUENCE</scope>
    <source>
        <strain evidence="4">AP13</strain>
    </source>
</reference>
<feature type="region of interest" description="Disordered" evidence="1">
    <location>
        <begin position="385"/>
        <end position="410"/>
    </location>
</feature>
<proteinExistence type="predicted"/>
<feature type="region of interest" description="Disordered" evidence="1">
    <location>
        <begin position="114"/>
        <end position="135"/>
    </location>
</feature>
<evidence type="ECO:0000256" key="1">
    <source>
        <dbReference type="SAM" id="MobiDB-lite"/>
    </source>
</evidence>
<dbReference type="InterPro" id="IPR032795">
    <property type="entry name" value="DUF3741-assoc"/>
</dbReference>
<evidence type="ECO:0008006" key="6">
    <source>
        <dbReference type="Google" id="ProtNLM"/>
    </source>
</evidence>
<evidence type="ECO:0000313" key="4">
    <source>
        <dbReference type="EMBL" id="KAG2617725.1"/>
    </source>
</evidence>
<dbReference type="PANTHER" id="PTHR21726:SF61">
    <property type="entry name" value="DNAA INITIATOR-ASSOCIATING PROTEIN"/>
    <property type="match status" value="1"/>
</dbReference>
<comment type="caution">
    <text evidence="4">The sequence shown here is derived from an EMBL/GenBank/DDBJ whole genome shotgun (WGS) entry which is preliminary data.</text>
</comment>
<feature type="compositionally biased region" description="Polar residues" evidence="1">
    <location>
        <begin position="385"/>
        <end position="396"/>
    </location>
</feature>
<dbReference type="AlphaFoldDB" id="A0A8T0U7G1"/>